<evidence type="ECO:0000313" key="1">
    <source>
        <dbReference type="EMBL" id="EGG23571.1"/>
    </source>
</evidence>
<accession>F4PM71</accession>
<protein>
    <submittedName>
        <fullName evidence="1">Uncharacterized protein</fullName>
    </submittedName>
</protein>
<gene>
    <name evidence="1" type="ORF">DFA_05704</name>
</gene>
<dbReference type="AlphaFoldDB" id="F4PM71"/>
<dbReference type="GeneID" id="14875300"/>
<proteinExistence type="predicted"/>
<name>F4PM71_CACFS</name>
<keyword evidence="2" id="KW-1185">Reference proteome</keyword>
<evidence type="ECO:0000313" key="2">
    <source>
        <dbReference type="Proteomes" id="UP000007797"/>
    </source>
</evidence>
<dbReference type="EMBL" id="GL883008">
    <property type="protein sequence ID" value="EGG23571.1"/>
    <property type="molecule type" value="Genomic_DNA"/>
</dbReference>
<sequence length="84" mass="9581">MKPSDFTPCNRHKDLYCSGDTIGFRQSIVTFDFTLLNGCNLACREILTEAYKKVIGEVQSELDYQLSRVPNSNGYFKDPHEQEG</sequence>
<dbReference type="KEGG" id="dfa:DFA_05704"/>
<reference evidence="2" key="1">
    <citation type="journal article" date="2011" name="Genome Res.">
        <title>Phylogeny-wide analysis of social amoeba genomes highlights ancient origins for complex intercellular communication.</title>
        <authorList>
            <person name="Heidel A.J."/>
            <person name="Lawal H.M."/>
            <person name="Felder M."/>
            <person name="Schilde C."/>
            <person name="Helps N.R."/>
            <person name="Tunggal B."/>
            <person name="Rivero F."/>
            <person name="John U."/>
            <person name="Schleicher M."/>
            <person name="Eichinger L."/>
            <person name="Platzer M."/>
            <person name="Noegel A.A."/>
            <person name="Schaap P."/>
            <person name="Gloeckner G."/>
        </authorList>
    </citation>
    <scope>NUCLEOTIDE SEQUENCE [LARGE SCALE GENOMIC DNA]</scope>
    <source>
        <strain evidence="2">SH3</strain>
    </source>
</reference>
<dbReference type="Proteomes" id="UP000007797">
    <property type="component" value="Unassembled WGS sequence"/>
</dbReference>
<dbReference type="RefSeq" id="XP_004361422.1">
    <property type="nucleotide sequence ID" value="XM_004361365.1"/>
</dbReference>
<organism evidence="1 2">
    <name type="scientific">Cavenderia fasciculata</name>
    <name type="common">Slime mold</name>
    <name type="synonym">Dictyostelium fasciculatum</name>
    <dbReference type="NCBI Taxonomy" id="261658"/>
    <lineage>
        <taxon>Eukaryota</taxon>
        <taxon>Amoebozoa</taxon>
        <taxon>Evosea</taxon>
        <taxon>Eumycetozoa</taxon>
        <taxon>Dictyostelia</taxon>
        <taxon>Acytosteliales</taxon>
        <taxon>Cavenderiaceae</taxon>
        <taxon>Cavenderia</taxon>
    </lineage>
</organism>